<protein>
    <submittedName>
        <fullName evidence="1">Uncharacterized protein</fullName>
    </submittedName>
</protein>
<keyword evidence="2" id="KW-1185">Reference proteome</keyword>
<evidence type="ECO:0000313" key="1">
    <source>
        <dbReference type="EMBL" id="KAJ8533750.1"/>
    </source>
</evidence>
<sequence length="108" mass="13020">MFIDIQQFVPLHKRWNILELLMHYQDSLLMRIFGITCRIMLWMRFFSFVSHHEKALCLTFPVSSLMPNNYVKSVTVIMIHKLSFMVCFNDSRTHDGEVYPLQKWHQLV</sequence>
<accession>A0A9Q1QZY2</accession>
<dbReference type="Proteomes" id="UP001152561">
    <property type="component" value="Unassembled WGS sequence"/>
</dbReference>
<proteinExistence type="predicted"/>
<name>A0A9Q1QZY2_9SOLA</name>
<dbReference type="EMBL" id="JAJAGQ010000019">
    <property type="protein sequence ID" value="KAJ8533750.1"/>
    <property type="molecule type" value="Genomic_DNA"/>
</dbReference>
<reference evidence="2" key="1">
    <citation type="journal article" date="2023" name="Proc. Natl. Acad. Sci. U.S.A.">
        <title>Genomic and structural basis for evolution of tropane alkaloid biosynthesis.</title>
        <authorList>
            <person name="Wanga Y.-J."/>
            <person name="Taina T."/>
            <person name="Yua J.-Y."/>
            <person name="Lia J."/>
            <person name="Xua B."/>
            <person name="Chenc J."/>
            <person name="D'Auriad J.C."/>
            <person name="Huanga J.-P."/>
            <person name="Huanga S.-X."/>
        </authorList>
    </citation>
    <scope>NUCLEOTIDE SEQUENCE [LARGE SCALE GENOMIC DNA]</scope>
    <source>
        <strain evidence="2">cv. KIB-2019</strain>
    </source>
</reference>
<organism evidence="1 2">
    <name type="scientific">Anisodus acutangulus</name>
    <dbReference type="NCBI Taxonomy" id="402998"/>
    <lineage>
        <taxon>Eukaryota</taxon>
        <taxon>Viridiplantae</taxon>
        <taxon>Streptophyta</taxon>
        <taxon>Embryophyta</taxon>
        <taxon>Tracheophyta</taxon>
        <taxon>Spermatophyta</taxon>
        <taxon>Magnoliopsida</taxon>
        <taxon>eudicotyledons</taxon>
        <taxon>Gunneridae</taxon>
        <taxon>Pentapetalae</taxon>
        <taxon>asterids</taxon>
        <taxon>lamiids</taxon>
        <taxon>Solanales</taxon>
        <taxon>Solanaceae</taxon>
        <taxon>Solanoideae</taxon>
        <taxon>Hyoscyameae</taxon>
        <taxon>Anisodus</taxon>
    </lineage>
</organism>
<dbReference type="AlphaFoldDB" id="A0A9Q1QZY2"/>
<evidence type="ECO:0000313" key="2">
    <source>
        <dbReference type="Proteomes" id="UP001152561"/>
    </source>
</evidence>
<gene>
    <name evidence="1" type="ORF">K7X08_007074</name>
</gene>
<comment type="caution">
    <text evidence="1">The sequence shown here is derived from an EMBL/GenBank/DDBJ whole genome shotgun (WGS) entry which is preliminary data.</text>
</comment>